<evidence type="ECO:0000256" key="2">
    <source>
        <dbReference type="ARBA" id="ARBA00022448"/>
    </source>
</evidence>
<evidence type="ECO:0000256" key="3">
    <source>
        <dbReference type="ARBA" id="ARBA00022692"/>
    </source>
</evidence>
<keyword evidence="3 6" id="KW-0812">Transmembrane</keyword>
<protein>
    <submittedName>
        <fullName evidence="9">ABC transporter permease</fullName>
    </submittedName>
</protein>
<dbReference type="InterPro" id="IPR035906">
    <property type="entry name" value="MetI-like_sf"/>
</dbReference>
<dbReference type="AlphaFoldDB" id="A0A1D8B3J7"/>
<dbReference type="EMBL" id="CP017298">
    <property type="protein sequence ID" value="AOS47710.1"/>
    <property type="molecule type" value="Genomic_DNA"/>
</dbReference>
<proteinExistence type="inferred from homology"/>
<keyword evidence="4 6" id="KW-1133">Transmembrane helix</keyword>
<gene>
    <name evidence="9" type="ORF">BH719_07515</name>
</gene>
<feature type="domain" description="ABC transmembrane type-1" evidence="8">
    <location>
        <begin position="31"/>
        <end position="205"/>
    </location>
</feature>
<dbReference type="InterPro" id="IPR051204">
    <property type="entry name" value="ABC_transp_perm/SBD"/>
</dbReference>
<organism evidence="9 10">
    <name type="scientific">Pauljensenia hongkongensis</name>
    <dbReference type="NCBI Taxonomy" id="178339"/>
    <lineage>
        <taxon>Bacteria</taxon>
        <taxon>Bacillati</taxon>
        <taxon>Actinomycetota</taxon>
        <taxon>Actinomycetes</taxon>
        <taxon>Actinomycetales</taxon>
        <taxon>Actinomycetaceae</taxon>
        <taxon>Pauljensenia</taxon>
    </lineage>
</organism>
<dbReference type="PROSITE" id="PS50928">
    <property type="entry name" value="ABC_TM1"/>
    <property type="match status" value="1"/>
</dbReference>
<evidence type="ECO:0000256" key="4">
    <source>
        <dbReference type="ARBA" id="ARBA00022989"/>
    </source>
</evidence>
<name>A0A1D8B3J7_9ACTO</name>
<evidence type="ECO:0000256" key="6">
    <source>
        <dbReference type="RuleBase" id="RU363032"/>
    </source>
</evidence>
<dbReference type="PANTHER" id="PTHR30177">
    <property type="entry name" value="GLYCINE BETAINE/L-PROLINE TRANSPORT SYSTEM PERMEASE PROTEIN PROW"/>
    <property type="match status" value="1"/>
</dbReference>
<dbReference type="GO" id="GO:0005886">
    <property type="term" value="C:plasma membrane"/>
    <property type="evidence" value="ECO:0007669"/>
    <property type="project" value="UniProtKB-SubCell"/>
</dbReference>
<dbReference type="SUPFAM" id="SSF161098">
    <property type="entry name" value="MetI-like"/>
    <property type="match status" value="1"/>
</dbReference>
<dbReference type="RefSeq" id="WP_034255376.1">
    <property type="nucleotide sequence ID" value="NZ_CP017298.1"/>
</dbReference>
<dbReference type="CDD" id="cd06261">
    <property type="entry name" value="TM_PBP2"/>
    <property type="match status" value="1"/>
</dbReference>
<comment type="similarity">
    <text evidence="6">Belongs to the binding-protein-dependent transport system permease family.</text>
</comment>
<feature type="transmembrane region" description="Helical" evidence="6">
    <location>
        <begin position="184"/>
        <end position="205"/>
    </location>
</feature>
<evidence type="ECO:0000256" key="7">
    <source>
        <dbReference type="SAM" id="MobiDB-lite"/>
    </source>
</evidence>
<reference evidence="9 10" key="1">
    <citation type="submission" date="2016-09" db="EMBL/GenBank/DDBJ databases">
        <title>Complete genome sequence of Actinomyces hongkongensis HKU8.</title>
        <authorList>
            <person name="Gao Y.-X."/>
            <person name="Zhou Y.-Y."/>
            <person name="Xie Y."/>
            <person name="Wang M."/>
            <person name="Wang S.-J."/>
            <person name="Shen S.-G."/>
        </authorList>
    </citation>
    <scope>NUCLEOTIDE SEQUENCE [LARGE SCALE GENOMIC DNA]</scope>
    <source>
        <strain evidence="9 10">HKU8</strain>
    </source>
</reference>
<evidence type="ECO:0000256" key="5">
    <source>
        <dbReference type="ARBA" id="ARBA00023136"/>
    </source>
</evidence>
<dbReference type="KEGG" id="phon:BH719_07515"/>
<feature type="compositionally biased region" description="Low complexity" evidence="7">
    <location>
        <begin position="222"/>
        <end position="239"/>
    </location>
</feature>
<dbReference type="Gene3D" id="1.10.3720.10">
    <property type="entry name" value="MetI-like"/>
    <property type="match status" value="1"/>
</dbReference>
<evidence type="ECO:0000313" key="9">
    <source>
        <dbReference type="EMBL" id="AOS47710.1"/>
    </source>
</evidence>
<dbReference type="GO" id="GO:0055085">
    <property type="term" value="P:transmembrane transport"/>
    <property type="evidence" value="ECO:0007669"/>
    <property type="project" value="InterPro"/>
</dbReference>
<keyword evidence="10" id="KW-1185">Reference proteome</keyword>
<evidence type="ECO:0000256" key="1">
    <source>
        <dbReference type="ARBA" id="ARBA00004141"/>
    </source>
</evidence>
<dbReference type="STRING" id="178339.BH719_07515"/>
<dbReference type="InterPro" id="IPR000515">
    <property type="entry name" value="MetI-like"/>
</dbReference>
<sequence>MSVLIEALQWLADPGHWGGETGIVWRTAQHLGITVLVVALAMALAVPVGTWIGHTGRGRWLVSATGAARAVPTLGVLTLTGLALGIGLAAPAVALLVLALPPMLAGTYSGIASTDRTTVDAARAIGLTEWQVVTQVEVPHAMAIIMAGVRGAVLQVIATATLAAYTADYGLGRFLYAGLKTRDYAQMIGGSLVVVVLALVVDAALGALQRRIDSRGAPDPDPSSAAAPSAQTDPGAPAH</sequence>
<feature type="transmembrane region" description="Helical" evidence="6">
    <location>
        <begin position="74"/>
        <end position="100"/>
    </location>
</feature>
<evidence type="ECO:0000259" key="8">
    <source>
        <dbReference type="PROSITE" id="PS50928"/>
    </source>
</evidence>
<keyword evidence="5 6" id="KW-0472">Membrane</keyword>
<dbReference type="PANTHER" id="PTHR30177:SF33">
    <property type="entry name" value="POSSIBLE OSMOPROTECTANT (GLYCINE BETAINE_CARNITINE_CHOLINE_L-PROLINE) TRANSPORT INTEGRAL MEMBRANE PROTEIN ABC TRANSPORTER PROZ"/>
    <property type="match status" value="1"/>
</dbReference>
<feature type="transmembrane region" description="Helical" evidence="6">
    <location>
        <begin position="31"/>
        <end position="53"/>
    </location>
</feature>
<dbReference type="Proteomes" id="UP000095214">
    <property type="component" value="Chromosome"/>
</dbReference>
<dbReference type="GO" id="GO:0031460">
    <property type="term" value="P:glycine betaine transport"/>
    <property type="evidence" value="ECO:0007669"/>
    <property type="project" value="TreeGrafter"/>
</dbReference>
<keyword evidence="2 6" id="KW-0813">Transport</keyword>
<evidence type="ECO:0000313" key="10">
    <source>
        <dbReference type="Proteomes" id="UP000095214"/>
    </source>
</evidence>
<feature type="region of interest" description="Disordered" evidence="7">
    <location>
        <begin position="214"/>
        <end position="239"/>
    </location>
</feature>
<comment type="subcellular location">
    <subcellularLocation>
        <location evidence="6">Cell membrane</location>
        <topology evidence="6">Multi-pass membrane protein</topology>
    </subcellularLocation>
    <subcellularLocation>
        <location evidence="1">Membrane</location>
        <topology evidence="1">Multi-pass membrane protein</topology>
    </subcellularLocation>
</comment>
<dbReference type="Pfam" id="PF00528">
    <property type="entry name" value="BPD_transp_1"/>
    <property type="match status" value="1"/>
</dbReference>
<accession>A0A1D8B3J7</accession>